<dbReference type="InterPro" id="IPR010559">
    <property type="entry name" value="Sig_transdc_His_kin_internal"/>
</dbReference>
<evidence type="ECO:0000313" key="6">
    <source>
        <dbReference type="Proteomes" id="UP000007013"/>
    </source>
</evidence>
<dbReference type="eggNOG" id="COG2972">
    <property type="taxonomic scope" value="Bacteria"/>
</dbReference>
<sequence>MSQFARVPLFWRIQLAGWGLLAAATFPLKLAAYDSVFIALAITLTREPLGLLLSTAFGWFYRQLREPISPFRLGAWITLTAALAGMIDTFAGRVVFAALGYPEDPLVSFGIFGYRGMLYVAWSLLYFWLKAQREARERELNLAQAETVRREAELQLLRAQVNPHFLFNALNTILATLAPDQPGPKRVVEGLAAFLRYSLSHRHDSTVPLGTEYDAAMHYLAVEQERFRGELLADCTIDDEARDLPVPGVLIQPLIENAVKYSRQTSEPPYRVRLRVTSPRRGEVQIAVTNTGDWVEPSTAPGPHGTGLENLRRRLALLYPDDHQLETFSTEGEVTVRIRLQNAFGALTATPPSWFPSDATRASRLQEPPG</sequence>
<feature type="transmembrane region" description="Helical" evidence="3">
    <location>
        <begin position="36"/>
        <end position="61"/>
    </location>
</feature>
<organism evidence="5 6">
    <name type="scientific">Opitutus terrae (strain DSM 11246 / JCM 15787 / PB90-1)</name>
    <dbReference type="NCBI Taxonomy" id="452637"/>
    <lineage>
        <taxon>Bacteria</taxon>
        <taxon>Pseudomonadati</taxon>
        <taxon>Verrucomicrobiota</taxon>
        <taxon>Opitutia</taxon>
        <taxon>Opitutales</taxon>
        <taxon>Opitutaceae</taxon>
        <taxon>Opitutus</taxon>
    </lineage>
</organism>
<keyword evidence="3" id="KW-1133">Transmembrane helix</keyword>
<dbReference type="Gene3D" id="3.30.565.10">
    <property type="entry name" value="Histidine kinase-like ATPase, C-terminal domain"/>
    <property type="match status" value="1"/>
</dbReference>
<dbReference type="GO" id="GO:0016020">
    <property type="term" value="C:membrane"/>
    <property type="evidence" value="ECO:0007669"/>
    <property type="project" value="InterPro"/>
</dbReference>
<keyword evidence="3" id="KW-0812">Transmembrane</keyword>
<name>B1ZNG7_OPITP</name>
<dbReference type="AlphaFoldDB" id="B1ZNG7"/>
<dbReference type="InterPro" id="IPR050640">
    <property type="entry name" value="Bact_2-comp_sensor_kinase"/>
</dbReference>
<keyword evidence="5" id="KW-0418">Kinase</keyword>
<keyword evidence="3" id="KW-0472">Membrane</keyword>
<dbReference type="STRING" id="452637.Oter_1113"/>
<dbReference type="PANTHER" id="PTHR34220">
    <property type="entry name" value="SENSOR HISTIDINE KINASE YPDA"/>
    <property type="match status" value="1"/>
</dbReference>
<evidence type="ECO:0000313" key="5">
    <source>
        <dbReference type="EMBL" id="ACB74401.1"/>
    </source>
</evidence>
<gene>
    <name evidence="5" type="ordered locus">Oter_1113</name>
</gene>
<dbReference type="GO" id="GO:0000155">
    <property type="term" value="F:phosphorelay sensor kinase activity"/>
    <property type="evidence" value="ECO:0007669"/>
    <property type="project" value="InterPro"/>
</dbReference>
<dbReference type="Pfam" id="PF06580">
    <property type="entry name" value="His_kinase"/>
    <property type="match status" value="1"/>
</dbReference>
<protein>
    <submittedName>
        <fullName evidence="5">Signal transduction histidine kinase, LytS</fullName>
    </submittedName>
</protein>
<dbReference type="RefSeq" id="WP_012373939.1">
    <property type="nucleotide sequence ID" value="NC_010571.1"/>
</dbReference>
<feature type="transmembrane region" description="Helical" evidence="3">
    <location>
        <begin position="111"/>
        <end position="129"/>
    </location>
</feature>
<feature type="transmembrane region" description="Helical" evidence="3">
    <location>
        <begin position="73"/>
        <end position="99"/>
    </location>
</feature>
<dbReference type="SUPFAM" id="SSF55874">
    <property type="entry name" value="ATPase domain of HSP90 chaperone/DNA topoisomerase II/histidine kinase"/>
    <property type="match status" value="1"/>
</dbReference>
<feature type="transmembrane region" description="Helical" evidence="3">
    <location>
        <begin position="9"/>
        <end position="30"/>
    </location>
</feature>
<evidence type="ECO:0000256" key="2">
    <source>
        <dbReference type="SAM" id="MobiDB-lite"/>
    </source>
</evidence>
<dbReference type="PANTHER" id="PTHR34220:SF7">
    <property type="entry name" value="SENSOR HISTIDINE KINASE YPDA"/>
    <property type="match status" value="1"/>
</dbReference>
<dbReference type="Proteomes" id="UP000007013">
    <property type="component" value="Chromosome"/>
</dbReference>
<feature type="domain" description="Signal transduction histidine kinase internal region" evidence="4">
    <location>
        <begin position="152"/>
        <end position="229"/>
    </location>
</feature>
<dbReference type="KEGG" id="ote:Oter_1113"/>
<keyword evidence="1" id="KW-0175">Coiled coil</keyword>
<accession>B1ZNG7</accession>
<dbReference type="InterPro" id="IPR036890">
    <property type="entry name" value="HATPase_C_sf"/>
</dbReference>
<dbReference type="EMBL" id="CP001032">
    <property type="protein sequence ID" value="ACB74401.1"/>
    <property type="molecule type" value="Genomic_DNA"/>
</dbReference>
<keyword evidence="6" id="KW-1185">Reference proteome</keyword>
<feature type="coiled-coil region" evidence="1">
    <location>
        <begin position="135"/>
        <end position="162"/>
    </location>
</feature>
<reference evidence="5 6" key="1">
    <citation type="journal article" date="2011" name="J. Bacteriol.">
        <title>Genome sequence of the verrucomicrobium Opitutus terrae PB90-1, an abundant inhabitant of rice paddy soil ecosystems.</title>
        <authorList>
            <person name="van Passel M.W."/>
            <person name="Kant R."/>
            <person name="Palva A."/>
            <person name="Copeland A."/>
            <person name="Lucas S."/>
            <person name="Lapidus A."/>
            <person name="Glavina del Rio T."/>
            <person name="Pitluck S."/>
            <person name="Goltsman E."/>
            <person name="Clum A."/>
            <person name="Sun H."/>
            <person name="Schmutz J."/>
            <person name="Larimer F.W."/>
            <person name="Land M.L."/>
            <person name="Hauser L."/>
            <person name="Kyrpides N."/>
            <person name="Mikhailova N."/>
            <person name="Richardson P.P."/>
            <person name="Janssen P.H."/>
            <person name="de Vos W.M."/>
            <person name="Smidt H."/>
        </authorList>
    </citation>
    <scope>NUCLEOTIDE SEQUENCE [LARGE SCALE GENOMIC DNA]</scope>
    <source>
        <strain evidence="6">DSM 11246 / JCM 15787 / PB90-1</strain>
    </source>
</reference>
<proteinExistence type="predicted"/>
<feature type="region of interest" description="Disordered" evidence="2">
    <location>
        <begin position="351"/>
        <end position="370"/>
    </location>
</feature>
<dbReference type="OrthoDB" id="2514702at2"/>
<evidence type="ECO:0000256" key="3">
    <source>
        <dbReference type="SAM" id="Phobius"/>
    </source>
</evidence>
<keyword evidence="5" id="KW-0808">Transferase</keyword>
<evidence type="ECO:0000256" key="1">
    <source>
        <dbReference type="SAM" id="Coils"/>
    </source>
</evidence>
<evidence type="ECO:0000259" key="4">
    <source>
        <dbReference type="Pfam" id="PF06580"/>
    </source>
</evidence>
<dbReference type="HOGENOM" id="CLU_020473_1_1_0"/>